<feature type="compositionally biased region" description="Low complexity" evidence="5">
    <location>
        <begin position="147"/>
        <end position="161"/>
    </location>
</feature>
<keyword evidence="3" id="KW-0804">Transcription</keyword>
<comment type="subcellular location">
    <subcellularLocation>
        <location evidence="1">Nucleus</location>
    </subcellularLocation>
</comment>
<dbReference type="PANTHER" id="PTHR21483:SF18">
    <property type="entry name" value="RNA POLYMERASE II-ASSOCIATED PROTEIN 1"/>
    <property type="match status" value="1"/>
</dbReference>
<evidence type="ECO:0000259" key="6">
    <source>
        <dbReference type="Pfam" id="PF08620"/>
    </source>
</evidence>
<dbReference type="Proteomes" id="UP000241890">
    <property type="component" value="Unassembled WGS sequence"/>
</dbReference>
<dbReference type="Pfam" id="PF08620">
    <property type="entry name" value="RPAP1_C"/>
    <property type="match status" value="1"/>
</dbReference>
<dbReference type="InterPro" id="IPR039913">
    <property type="entry name" value="RPAP1/Rba50"/>
</dbReference>
<feature type="domain" description="RPAP1 N-terminal" evidence="7">
    <location>
        <begin position="221"/>
        <end position="252"/>
    </location>
</feature>
<evidence type="ECO:0000256" key="2">
    <source>
        <dbReference type="ARBA" id="ARBA00009953"/>
    </source>
</evidence>
<dbReference type="InParanoid" id="A0A2R5GBM8"/>
<feature type="region of interest" description="Disordered" evidence="5">
    <location>
        <begin position="33"/>
        <end position="167"/>
    </location>
</feature>
<dbReference type="InterPro" id="IPR057989">
    <property type="entry name" value="TPR_RPAP1/MINIYO-like"/>
</dbReference>
<evidence type="ECO:0000256" key="5">
    <source>
        <dbReference type="SAM" id="MobiDB-lite"/>
    </source>
</evidence>
<comment type="similarity">
    <text evidence="2">Belongs to the RPAP1 family.</text>
</comment>
<dbReference type="InterPro" id="IPR013929">
    <property type="entry name" value="RPAP1_C"/>
</dbReference>
<evidence type="ECO:0000313" key="9">
    <source>
        <dbReference type="EMBL" id="GBG28396.1"/>
    </source>
</evidence>
<dbReference type="Pfam" id="PF08621">
    <property type="entry name" value="RPAP1_N"/>
    <property type="match status" value="1"/>
</dbReference>
<evidence type="ECO:0000313" key="10">
    <source>
        <dbReference type="Proteomes" id="UP000241890"/>
    </source>
</evidence>
<accession>A0A2R5GBM8</accession>
<dbReference type="InterPro" id="IPR013930">
    <property type="entry name" value="RPAP1_N"/>
</dbReference>
<reference evidence="9 10" key="1">
    <citation type="submission" date="2017-12" db="EMBL/GenBank/DDBJ databases">
        <title>Sequencing, de novo assembly and annotation of complete genome of a new Thraustochytrid species, strain FCC1311.</title>
        <authorList>
            <person name="Sedici K."/>
            <person name="Godart F."/>
            <person name="Aiese Cigliano R."/>
            <person name="Sanseverino W."/>
            <person name="Barakat M."/>
            <person name="Ortet P."/>
            <person name="Marechal E."/>
            <person name="Cagnac O."/>
            <person name="Amato A."/>
        </authorList>
    </citation>
    <scope>NUCLEOTIDE SEQUENCE [LARGE SCALE GENOMIC DNA]</scope>
</reference>
<keyword evidence="10" id="KW-1185">Reference proteome</keyword>
<protein>
    <submittedName>
        <fullName evidence="9">RNA polymerase II-associated protein 1</fullName>
    </submittedName>
</protein>
<dbReference type="PANTHER" id="PTHR21483">
    <property type="entry name" value="RNA POLYMERASE II-ASSOCIATED PROTEIN 1"/>
    <property type="match status" value="1"/>
</dbReference>
<feature type="region of interest" description="Disordered" evidence="5">
    <location>
        <begin position="255"/>
        <end position="280"/>
    </location>
</feature>
<name>A0A2R5GBM8_9STRA</name>
<feature type="compositionally biased region" description="Acidic residues" evidence="5">
    <location>
        <begin position="76"/>
        <end position="86"/>
    </location>
</feature>
<dbReference type="EMBL" id="BEYU01000040">
    <property type="protein sequence ID" value="GBG28396.1"/>
    <property type="molecule type" value="Genomic_DNA"/>
</dbReference>
<feature type="domain" description="RPAP1 C-terminal" evidence="6">
    <location>
        <begin position="364"/>
        <end position="432"/>
    </location>
</feature>
<dbReference type="GO" id="GO:0006366">
    <property type="term" value="P:transcription by RNA polymerase II"/>
    <property type="evidence" value="ECO:0007669"/>
    <property type="project" value="InterPro"/>
</dbReference>
<gene>
    <name evidence="9" type="ORF">FCC1311_046192</name>
</gene>
<feature type="domain" description="RPAP1/MINIYO-like TPR repeats" evidence="8">
    <location>
        <begin position="1135"/>
        <end position="1249"/>
    </location>
</feature>
<dbReference type="OrthoDB" id="348201at2759"/>
<feature type="compositionally biased region" description="Low complexity" evidence="5">
    <location>
        <begin position="264"/>
        <end position="275"/>
    </location>
</feature>
<evidence type="ECO:0000256" key="1">
    <source>
        <dbReference type="ARBA" id="ARBA00004123"/>
    </source>
</evidence>
<evidence type="ECO:0000256" key="4">
    <source>
        <dbReference type="ARBA" id="ARBA00023242"/>
    </source>
</evidence>
<feature type="compositionally biased region" description="Basic and acidic residues" evidence="5">
    <location>
        <begin position="107"/>
        <end position="117"/>
    </location>
</feature>
<evidence type="ECO:0000256" key="3">
    <source>
        <dbReference type="ARBA" id="ARBA00023163"/>
    </source>
</evidence>
<organism evidence="9 10">
    <name type="scientific">Hondaea fermentalgiana</name>
    <dbReference type="NCBI Taxonomy" id="2315210"/>
    <lineage>
        <taxon>Eukaryota</taxon>
        <taxon>Sar</taxon>
        <taxon>Stramenopiles</taxon>
        <taxon>Bigyra</taxon>
        <taxon>Labyrinthulomycetes</taxon>
        <taxon>Thraustochytrida</taxon>
        <taxon>Thraustochytriidae</taxon>
        <taxon>Hondaea</taxon>
    </lineage>
</organism>
<evidence type="ECO:0000259" key="7">
    <source>
        <dbReference type="Pfam" id="PF08621"/>
    </source>
</evidence>
<dbReference type="Pfam" id="PF25766">
    <property type="entry name" value="TPR_RPAP1"/>
    <property type="match status" value="1"/>
</dbReference>
<comment type="caution">
    <text evidence="9">The sequence shown here is derived from an EMBL/GenBank/DDBJ whole genome shotgun (WGS) entry which is preliminary data.</text>
</comment>
<proteinExistence type="inferred from homology"/>
<keyword evidence="4" id="KW-0539">Nucleus</keyword>
<feature type="compositionally biased region" description="Polar residues" evidence="5">
    <location>
        <begin position="197"/>
        <end position="207"/>
    </location>
</feature>
<feature type="region of interest" description="Disordered" evidence="5">
    <location>
        <begin position="179"/>
        <end position="230"/>
    </location>
</feature>
<sequence length="1335" mass="145779">MLHPRARSLEEDLELAAAGKLGNAGVKVLSAATDAKGGRLGVESAADGQDGAESASAAKPSPPATEGRRRVRFAVPDDEEEGSEDDPAARLAAHDRRDSIPGLLQEIQEREDMEATRRMFLPTSSSRDDNERNATGFPRAFRAVPSTKTQQAKTQQPRQQAEGGRKKVSLFKQMMLEKRGEEVPVETNGAAGASATARGNSAASSLTMPEEPPLGGGSFSIDRMSPSQIAEAQDEIRAQFDPEILERFMAKMNGSNAKKASENAPATQDTAAQQRAAREEREAKLKDLSWIRTEEQLDEAVNMLPVREREKLRWTGRIKGPAPTFGPANVDEEESEDLATRAGMQPGGAESLMSADFRTSIESARFDLEGNFIPPSTDEEAQLSGHHSALYHHGDEPERAGYTIIELTHLARSKAAAQKTLALSCIAKILRKRHVSLYGEGTPEEAERRSILVNGSHPLFSLPDQLGVVARMGLDSSNASVVTAAIEATEAFLVPRLHLDAIFETSAFSLGRFLPTHLPRAQGAQDVFARAFDNERLLPLQESGKKQDLSQTEDDDGDAVADTDALVQSPVDGMLRIGLIERIRYLFRVDSKLAAGVELGRDLVDRCLAMLTTIALHSDTGAAYVARAPGLLSWIAERLRQSLDSGEGSDAFLRLAYVLSASQRELARFLAHVAGKALQQRVLGGTWPLARHLLRVWRAMGALPTSVTDEQEIISYRASGAGAAASEGQVSDATAEIWAGRACAEAFMCAHEYLRSVRNAGRSVHDEGLADDLGRVNVKQTEPVNLVIADRGVDELFRAVHARLETILPSLIEDMSLVTADEVLLLLDLLVPLVRREDVRSQCYRFFLRSEVRSNLETLLLDAQLPEALESARYSSTPSLQQICIQRTFTMVWIRALQILSQVFGVVREDSSEVEGVHEGLEQRRALLAEMVPVVNPRLTGEEWAVSEIVAALFSPDLEISGSRSGAGALRTPIVACLGGERAVEASRVLICSGLGTGAIGEGLASLRLGHYREGLSPSAQKLDTVLGRRWQEARSAWVLLPLFVAFRAEGEAIVPQTIAAAQQLLNDGGVASEDMILTMTRIMSVVEAPSLMEEPNTLQLTSLVNDAFQDLREAAQVSGMDICQLLTEAAGSKATLLKLWEALIAAYNETLNGHPTATALLLIMLRTSGDRDLRLIVWSELADANLLRLLHPSQEFTALPDEELYQPEETWDEIIQCIARSLCSRILTKGNNAYLYKIAIRLLAQFFWLHSSSWNRRRILKMLAREGPLEEIATCVVDPVHQREPEALHPNAYPALRAVAREDELIRARIAISFPSVLAVDEGEGEVHVDHDAS</sequence>
<evidence type="ECO:0000259" key="8">
    <source>
        <dbReference type="Pfam" id="PF25766"/>
    </source>
</evidence>